<proteinExistence type="predicted"/>
<reference evidence="2" key="1">
    <citation type="submission" date="2023-07" db="EMBL/GenBank/DDBJ databases">
        <title>Dyadobacter sp. nov 'subterranea' isolated from contaminted grondwater.</title>
        <authorList>
            <person name="Szabo I."/>
            <person name="Al-Omari J."/>
            <person name="Szerdahelyi S.G."/>
            <person name="Rado J."/>
        </authorList>
    </citation>
    <scope>NUCLEOTIDE SEQUENCE [LARGE SCALE GENOMIC DNA]</scope>
    <source>
        <strain evidence="2">UP-52</strain>
    </source>
</reference>
<dbReference type="Proteomes" id="UP000634134">
    <property type="component" value="Unassembled WGS sequence"/>
</dbReference>
<keyword evidence="2" id="KW-1185">Reference proteome</keyword>
<comment type="caution">
    <text evidence="1">The sequence shown here is derived from an EMBL/GenBank/DDBJ whole genome shotgun (WGS) entry which is preliminary data.</text>
</comment>
<accession>A0ABR9W7R9</accession>
<gene>
    <name evidence="1" type="ORF">IEE83_06365</name>
</gene>
<protein>
    <recommendedName>
        <fullName evidence="3">Uracil-DNA glycosylase-like domain-containing protein</fullName>
    </recommendedName>
</protein>
<organism evidence="1 2">
    <name type="scientific">Dyadobacter subterraneus</name>
    <dbReference type="NCBI Taxonomy" id="2773304"/>
    <lineage>
        <taxon>Bacteria</taxon>
        <taxon>Pseudomonadati</taxon>
        <taxon>Bacteroidota</taxon>
        <taxon>Cytophagia</taxon>
        <taxon>Cytophagales</taxon>
        <taxon>Spirosomataceae</taxon>
        <taxon>Dyadobacter</taxon>
    </lineage>
</organism>
<evidence type="ECO:0000313" key="1">
    <source>
        <dbReference type="EMBL" id="MBE9461500.1"/>
    </source>
</evidence>
<name>A0ABR9W7R9_9BACT</name>
<dbReference type="RefSeq" id="WP_194119774.1">
    <property type="nucleotide sequence ID" value="NZ_JACYGY010000001.1"/>
</dbReference>
<evidence type="ECO:0000313" key="2">
    <source>
        <dbReference type="Proteomes" id="UP000634134"/>
    </source>
</evidence>
<sequence>MMHTHDPERLKHKPEKVKVLFVGEAPAVGARRFYLGNTNLFRTVKSAFAELYGDFKSNEEFFGLFKSMGCYIDHLSTEPVNKEDMPARKLARNAGISPLSERLKIYQPEIVIILMKDLQKEVTSAVELSGIQSIKKMEAVPYPAGSDTNRKNCIMAIVAILKNAEIIPED</sequence>
<dbReference type="EMBL" id="JACYGY010000001">
    <property type="protein sequence ID" value="MBE9461500.1"/>
    <property type="molecule type" value="Genomic_DNA"/>
</dbReference>
<evidence type="ECO:0008006" key="3">
    <source>
        <dbReference type="Google" id="ProtNLM"/>
    </source>
</evidence>